<proteinExistence type="predicted"/>
<feature type="region of interest" description="Disordered" evidence="1">
    <location>
        <begin position="18"/>
        <end position="38"/>
    </location>
</feature>
<evidence type="ECO:0000256" key="1">
    <source>
        <dbReference type="SAM" id="MobiDB-lite"/>
    </source>
</evidence>
<sequence>MMLTPVTFSADIIIGGSKEDTAEFPNPDTPSIKEDKRVPKLDSPSIVLESNVINGKTRPVGRSFIIGIAILLSNVPFIYPVKNVKPGCTFPDK</sequence>
<name>M1ISD5_9CREN</name>
<dbReference type="Proteomes" id="UP000011281">
    <property type="component" value="Chromosome"/>
</dbReference>
<accession>M1ISD5</accession>
<evidence type="ECO:0000313" key="3">
    <source>
        <dbReference type="Proteomes" id="UP000011281"/>
    </source>
</evidence>
<dbReference type="KEGG" id="sacn:SacN8_08160"/>
<organism evidence="3">
    <name type="scientific">Sulfolobus acidocaldarius N8</name>
    <dbReference type="NCBI Taxonomy" id="1028566"/>
    <lineage>
        <taxon>Archaea</taxon>
        <taxon>Thermoproteota</taxon>
        <taxon>Thermoprotei</taxon>
        <taxon>Sulfolobales</taxon>
        <taxon>Sulfolobaceae</taxon>
        <taxon>Sulfolobus</taxon>
    </lineage>
</organism>
<protein>
    <submittedName>
        <fullName evidence="2">Uncharacterized protein</fullName>
    </submittedName>
</protein>
<dbReference type="AlphaFoldDB" id="M1ISD5"/>
<evidence type="ECO:0000313" key="2">
    <source>
        <dbReference type="EMBL" id="AGE71592.1"/>
    </source>
</evidence>
<dbReference type="EMBL" id="CP002817">
    <property type="protein sequence ID" value="AGE71592.1"/>
    <property type="molecule type" value="Genomic_DNA"/>
</dbReference>
<reference evidence="2 3" key="1">
    <citation type="journal article" date="2012" name="ISME J.">
        <title>Genomic evidence of rapid, global-scale gene flow in a Sulfolobus species.</title>
        <authorList>
            <person name="Mao D."/>
            <person name="Grogan D."/>
        </authorList>
    </citation>
    <scope>NUCLEOTIDE SEQUENCE [LARGE SCALE GENOMIC DNA]</scope>
    <source>
        <strain evidence="2 3">N8</strain>
    </source>
</reference>
<gene>
    <name evidence="2" type="ORF">SacN8_08160</name>
</gene>
<dbReference type="HOGENOM" id="CLU_2393029_0_0_2"/>